<dbReference type="InterPro" id="IPR029032">
    <property type="entry name" value="AhpD-like"/>
</dbReference>
<protein>
    <submittedName>
        <fullName evidence="2">4-carboxymuconolactone decarboxylase</fullName>
    </submittedName>
</protein>
<dbReference type="PANTHER" id="PTHR34846:SF11">
    <property type="entry name" value="4-CARBOXYMUCONOLACTONE DECARBOXYLASE FAMILY PROTEIN (AFU_ORTHOLOGUE AFUA_6G11590)"/>
    <property type="match status" value="1"/>
</dbReference>
<reference evidence="3" key="1">
    <citation type="submission" date="2016-10" db="EMBL/GenBank/DDBJ databases">
        <authorList>
            <person name="Varghese N."/>
            <person name="Submissions S."/>
        </authorList>
    </citation>
    <scope>NUCLEOTIDE SEQUENCE [LARGE SCALE GENOMIC DNA]</scope>
    <source>
        <strain evidence="3">LMG 26416</strain>
    </source>
</reference>
<evidence type="ECO:0000313" key="2">
    <source>
        <dbReference type="EMBL" id="SEK30030.1"/>
    </source>
</evidence>
<dbReference type="PANTHER" id="PTHR34846">
    <property type="entry name" value="4-CARBOXYMUCONOLACTONE DECARBOXYLASE FAMILY PROTEIN (AFU_ORTHOLOGUE AFUA_6G11590)"/>
    <property type="match status" value="1"/>
</dbReference>
<name>A0A1H7G0Q9_9BURK</name>
<accession>A0A1H7G0Q9</accession>
<proteinExistence type="predicted"/>
<sequence length="177" mass="19502">MSRIDPVTPERMSDEQRRLYDSISSGPRGGVRGPLAIWLHRPGLAAPAQELGAYCRYGSSLDARLSELAIITLGSLWDAGYEWSAHKPLALAAGVAPEVVDAIGRKETPRFEREDEQLVYDFVTALSVGRDVTEPLFRRVLEGLGRDGLIDLTGIVGYYTFISMTIKVFDIQPGPRP</sequence>
<dbReference type="OrthoDB" id="5987308at2"/>
<dbReference type="STRING" id="416943.SAMN05445871_5749"/>
<gene>
    <name evidence="2" type="ORF">SAMN05192542_101494</name>
</gene>
<dbReference type="SUPFAM" id="SSF69118">
    <property type="entry name" value="AhpD-like"/>
    <property type="match status" value="1"/>
</dbReference>
<feature type="compositionally biased region" description="Basic and acidic residues" evidence="1">
    <location>
        <begin position="11"/>
        <end position="20"/>
    </location>
</feature>
<dbReference type="Proteomes" id="UP000199120">
    <property type="component" value="Unassembled WGS sequence"/>
</dbReference>
<evidence type="ECO:0000313" key="3">
    <source>
        <dbReference type="Proteomes" id="UP000199120"/>
    </source>
</evidence>
<feature type="region of interest" description="Disordered" evidence="1">
    <location>
        <begin position="1"/>
        <end position="25"/>
    </location>
</feature>
<dbReference type="EMBL" id="FOAJ01000001">
    <property type="protein sequence ID" value="SEK30030.1"/>
    <property type="molecule type" value="Genomic_DNA"/>
</dbReference>
<dbReference type="AlphaFoldDB" id="A0A1H7G0Q9"/>
<dbReference type="RefSeq" id="WP_090552096.1">
    <property type="nucleotide sequence ID" value="NZ_FNSR01000003.1"/>
</dbReference>
<keyword evidence="3" id="KW-1185">Reference proteome</keyword>
<dbReference type="Gene3D" id="1.20.1290.10">
    <property type="entry name" value="AhpD-like"/>
    <property type="match status" value="1"/>
</dbReference>
<evidence type="ECO:0000256" key="1">
    <source>
        <dbReference type="SAM" id="MobiDB-lite"/>
    </source>
</evidence>
<organism evidence="2 3">
    <name type="scientific">Paraburkholderia caballeronis</name>
    <dbReference type="NCBI Taxonomy" id="416943"/>
    <lineage>
        <taxon>Bacteria</taxon>
        <taxon>Pseudomonadati</taxon>
        <taxon>Pseudomonadota</taxon>
        <taxon>Betaproteobacteria</taxon>
        <taxon>Burkholderiales</taxon>
        <taxon>Burkholderiaceae</taxon>
        <taxon>Paraburkholderia</taxon>
    </lineage>
</organism>